<gene>
    <name evidence="3" type="primary">iso3</name>
</gene>
<feature type="transmembrane region" description="Helical" evidence="1">
    <location>
        <begin position="45"/>
        <end position="63"/>
    </location>
</feature>
<dbReference type="AlphaFoldDB" id="A0A7U3W6U9"/>
<name>A0A7U3W6U9_MYXXA</name>
<feature type="domain" description="Fatty acid desaturase" evidence="2">
    <location>
        <begin position="44"/>
        <end position="260"/>
    </location>
</feature>
<dbReference type="InterPro" id="IPR005804">
    <property type="entry name" value="FA_desaturase_dom"/>
</dbReference>
<evidence type="ECO:0000313" key="3">
    <source>
        <dbReference type="EMBL" id="QKW94283.1"/>
    </source>
</evidence>
<sequence>MNLLTRHPMRNKLLPFPADGWAVVLIVLTFAAQLSLYLFVDSIGWLAAGAFALVPFCLSVVAYNHNHMHVRTFSNQPLNRILEVLIFLETGSSPFSGTLNHIVGHHASYDKPELDTLNWRRRDGTTMGRHEFALRCLAWHYPSCFVLGQKNPRLRAQFLTWLALGVALLGGLIAYRPVPALIVFVAPMLLMLYALKWSAYAHHSGLPYGDDYTASRTHTGRFYNWFTWNAGYHAAHHFKQALHWSQLPEYHATLAPRIPAELQGDGWGEDLKRRSMTPAA</sequence>
<evidence type="ECO:0000259" key="2">
    <source>
        <dbReference type="Pfam" id="PF00487"/>
    </source>
</evidence>
<accession>A0A7U3W6U9</accession>
<feature type="transmembrane region" description="Helical" evidence="1">
    <location>
        <begin position="181"/>
        <end position="199"/>
    </location>
</feature>
<dbReference type="Pfam" id="PF00487">
    <property type="entry name" value="FA_desaturase"/>
    <property type="match status" value="1"/>
</dbReference>
<keyword evidence="1" id="KW-1133">Transmembrane helix</keyword>
<dbReference type="EMBL" id="MT513750">
    <property type="protein sequence ID" value="QKW94283.1"/>
    <property type="molecule type" value="Genomic_DNA"/>
</dbReference>
<proteinExistence type="predicted"/>
<keyword evidence="1" id="KW-0812">Transmembrane</keyword>
<reference evidence="3" key="1">
    <citation type="submission" date="2020-05" db="EMBL/GenBank/DDBJ databases">
        <title>Structure and Biosynthesis of Myxolipoxazoles and Myxopyrimidinols: Unique Myxobacterial Fatty Acids Featuring Isoxazole and 4-Pyrimidinol Heterocycles.</title>
        <authorList>
            <person name="Popoff A."/>
            <person name="Hug J.J."/>
            <person name="Walesch S."/>
            <person name="Garcia R."/>
            <person name="Mueller R."/>
        </authorList>
    </citation>
    <scope>NUCLEOTIDE SEQUENCE</scope>
    <source>
        <strain evidence="3">Mx x48</strain>
    </source>
</reference>
<keyword evidence="1" id="KW-0472">Membrane</keyword>
<feature type="transmembrane region" description="Helical" evidence="1">
    <location>
        <begin position="158"/>
        <end position="175"/>
    </location>
</feature>
<evidence type="ECO:0000256" key="1">
    <source>
        <dbReference type="SAM" id="Phobius"/>
    </source>
</evidence>
<feature type="transmembrane region" description="Helical" evidence="1">
    <location>
        <begin position="21"/>
        <end position="39"/>
    </location>
</feature>
<dbReference type="GO" id="GO:0006629">
    <property type="term" value="P:lipid metabolic process"/>
    <property type="evidence" value="ECO:0007669"/>
    <property type="project" value="InterPro"/>
</dbReference>
<organism evidence="3">
    <name type="scientific">Myxococcus xanthus</name>
    <dbReference type="NCBI Taxonomy" id="34"/>
    <lineage>
        <taxon>Bacteria</taxon>
        <taxon>Pseudomonadati</taxon>
        <taxon>Myxococcota</taxon>
        <taxon>Myxococcia</taxon>
        <taxon>Myxococcales</taxon>
        <taxon>Cystobacterineae</taxon>
        <taxon>Myxococcaceae</taxon>
        <taxon>Myxococcus</taxon>
    </lineage>
</organism>
<protein>
    <submittedName>
        <fullName evidence="3">Fatty acid desaturase subfamily protein</fullName>
    </submittedName>
</protein>